<name>A0A4Y8PU41_9BACL</name>
<dbReference type="PANTHER" id="PTHR21015">
    <property type="entry name" value="UDP-N-ACETYLGLUCOSAMINE--N-ACETYLMURAMYL-(PENTAPEPTIDE) PYROPHOSPHORYL-UNDECAPRENOL N-ACETYLGLUCOSAMINE TRANSFERASE 1"/>
    <property type="match status" value="1"/>
</dbReference>
<keyword evidence="4 10" id="KW-0808">Transferase</keyword>
<keyword evidence="5 10" id="KW-0133">Cell shape</keyword>
<keyword evidence="1 10" id="KW-1003">Cell membrane</keyword>
<dbReference type="Proteomes" id="UP000298246">
    <property type="component" value="Unassembled WGS sequence"/>
</dbReference>
<evidence type="ECO:0000256" key="6">
    <source>
        <dbReference type="ARBA" id="ARBA00022984"/>
    </source>
</evidence>
<evidence type="ECO:0000259" key="12">
    <source>
        <dbReference type="Pfam" id="PF04101"/>
    </source>
</evidence>
<dbReference type="SUPFAM" id="SSF53756">
    <property type="entry name" value="UDP-Glycosyltransferase/glycogen phosphorylase"/>
    <property type="match status" value="1"/>
</dbReference>
<dbReference type="EC" id="2.4.1.227" evidence="10"/>
<evidence type="ECO:0000256" key="3">
    <source>
        <dbReference type="ARBA" id="ARBA00022676"/>
    </source>
</evidence>
<dbReference type="GO" id="GO:0051991">
    <property type="term" value="F:UDP-N-acetyl-D-glucosamine:N-acetylmuramoyl-L-alanyl-D-glutamyl-meso-2,6-diaminopimelyl-D-alanyl-D-alanine-diphosphoundecaprenol 4-beta-N-acetylglucosaminlytransferase activity"/>
    <property type="evidence" value="ECO:0007669"/>
    <property type="project" value="RHEA"/>
</dbReference>
<feature type="binding site" evidence="10">
    <location>
        <position position="288"/>
    </location>
    <ligand>
        <name>UDP-N-acetyl-alpha-D-glucosamine</name>
        <dbReference type="ChEBI" id="CHEBI:57705"/>
    </ligand>
</feature>
<dbReference type="Pfam" id="PF04101">
    <property type="entry name" value="Glyco_tran_28_C"/>
    <property type="match status" value="1"/>
</dbReference>
<organism evidence="13 14">
    <name type="scientific">Paenibacillus athensensis</name>
    <dbReference type="NCBI Taxonomy" id="1967502"/>
    <lineage>
        <taxon>Bacteria</taxon>
        <taxon>Bacillati</taxon>
        <taxon>Bacillota</taxon>
        <taxon>Bacilli</taxon>
        <taxon>Bacillales</taxon>
        <taxon>Paenibacillaceae</taxon>
        <taxon>Paenibacillus</taxon>
    </lineage>
</organism>
<gene>
    <name evidence="10" type="primary">murG</name>
    <name evidence="13" type="ORF">B5M42_20400</name>
</gene>
<sequence length="355" mass="38795">MKTIVFTGGGTAGHVTPNLALIAKLQDEGWDIRYIGSAAGIEKEIIEREQIPFYPISSGKLRRYFDLKNFKDPFRVLKGVYDSYRLLRRLKPAIVFSKGGFVSVPVVFGSRLNRIPVIIHESDITPGLANRLSIPMATKVCVTFPESLAHVQSDKAVLTGLPIRNRLMDGNASRGRALCDFHSGKPVVLVMGGSLGSQAINQALRDELPRLLEHFQIVHLCGKGNVSAAHAVRGYKQFEYVSDELADLLAMSELVVSRAGATSIFEFLALQKPMLLIPLTLAASRGDQILNARSFAKAGYADVLEEEALDGGVLAARLEALYAAREQYRTAMSAQLSADATSAIVDLIEKYRLHA</sequence>
<proteinExistence type="inferred from homology"/>
<reference evidence="13 14" key="1">
    <citation type="submission" date="2017-03" db="EMBL/GenBank/DDBJ databases">
        <title>Isolation of Levoglucosan Utilizing Bacteria.</title>
        <authorList>
            <person name="Arya A.S."/>
        </authorList>
    </citation>
    <scope>NUCLEOTIDE SEQUENCE [LARGE SCALE GENOMIC DNA]</scope>
    <source>
        <strain evidence="13 14">MEC069</strain>
    </source>
</reference>
<dbReference type="InterPro" id="IPR006009">
    <property type="entry name" value="GlcNAc_MurG"/>
</dbReference>
<protein>
    <recommendedName>
        <fullName evidence="10">UDP-N-acetylglucosamine--N-acetylmuramyl-(pentapeptide) pyrophosphoryl-undecaprenol N-acetylglucosamine transferase</fullName>
        <ecNumber evidence="10">2.4.1.227</ecNumber>
    </recommendedName>
    <alternativeName>
        <fullName evidence="10">Undecaprenyl-PP-MurNAc-pentapeptide-UDPGlcNAc GlcNAc transferase</fullName>
    </alternativeName>
</protein>
<feature type="domain" description="Glycosyl transferase family 28 C-terminal" evidence="12">
    <location>
        <begin position="187"/>
        <end position="342"/>
    </location>
</feature>
<keyword evidence="2 10" id="KW-0132">Cell division</keyword>
<dbReference type="Pfam" id="PF03033">
    <property type="entry name" value="Glyco_transf_28"/>
    <property type="match status" value="1"/>
</dbReference>
<comment type="function">
    <text evidence="10">Cell wall formation. Catalyzes the transfer of a GlcNAc subunit on undecaprenyl-pyrophosphoryl-MurNAc-pentapeptide (lipid intermediate I) to form undecaprenyl-pyrophosphoryl-MurNAc-(pentapeptide)GlcNAc (lipid intermediate II).</text>
</comment>
<evidence type="ECO:0000256" key="2">
    <source>
        <dbReference type="ARBA" id="ARBA00022618"/>
    </source>
</evidence>
<dbReference type="GO" id="GO:0009252">
    <property type="term" value="P:peptidoglycan biosynthetic process"/>
    <property type="evidence" value="ECO:0007669"/>
    <property type="project" value="UniProtKB-UniRule"/>
</dbReference>
<dbReference type="GO" id="GO:0050511">
    <property type="term" value="F:undecaprenyldiphospho-muramoylpentapeptide beta-N-acetylglucosaminyltransferase activity"/>
    <property type="evidence" value="ECO:0007669"/>
    <property type="project" value="UniProtKB-UniRule"/>
</dbReference>
<dbReference type="OrthoDB" id="9808936at2"/>
<dbReference type="InterPro" id="IPR004276">
    <property type="entry name" value="GlycoTrans_28_N"/>
</dbReference>
<keyword evidence="3 10" id="KW-0328">Glycosyltransferase</keyword>
<keyword evidence="9 10" id="KW-0961">Cell wall biogenesis/degradation</keyword>
<evidence type="ECO:0000256" key="4">
    <source>
        <dbReference type="ARBA" id="ARBA00022679"/>
    </source>
</evidence>
<dbReference type="GO" id="GO:0005886">
    <property type="term" value="C:plasma membrane"/>
    <property type="evidence" value="ECO:0007669"/>
    <property type="project" value="UniProtKB-SubCell"/>
</dbReference>
<evidence type="ECO:0000256" key="8">
    <source>
        <dbReference type="ARBA" id="ARBA00023306"/>
    </source>
</evidence>
<feature type="binding site" evidence="10">
    <location>
        <position position="164"/>
    </location>
    <ligand>
        <name>UDP-N-acetyl-alpha-D-glucosamine</name>
        <dbReference type="ChEBI" id="CHEBI:57705"/>
    </ligand>
</feature>
<comment type="caution">
    <text evidence="13">The sequence shown here is derived from an EMBL/GenBank/DDBJ whole genome shotgun (WGS) entry which is preliminary data.</text>
</comment>
<feature type="domain" description="Glycosyltransferase family 28 N-terminal" evidence="11">
    <location>
        <begin position="4"/>
        <end position="141"/>
    </location>
</feature>
<keyword evidence="8 10" id="KW-0131">Cell cycle</keyword>
<keyword evidence="14" id="KW-1185">Reference proteome</keyword>
<dbReference type="PANTHER" id="PTHR21015:SF27">
    <property type="entry name" value="UDP-N-ACETYLGLUCOSAMINE--N-ACETYLMURAMYL-(PENTAPEPTIDE) PYROPHOSPHORYL-UNDECAPRENOL N-ACETYLGLUCOSAMINE TRANSFERASE"/>
    <property type="match status" value="1"/>
</dbReference>
<evidence type="ECO:0000313" key="14">
    <source>
        <dbReference type="Proteomes" id="UP000298246"/>
    </source>
</evidence>
<comment type="similarity">
    <text evidence="10">Belongs to the glycosyltransferase 28 family. MurG subfamily.</text>
</comment>
<evidence type="ECO:0000259" key="11">
    <source>
        <dbReference type="Pfam" id="PF03033"/>
    </source>
</evidence>
<evidence type="ECO:0000256" key="9">
    <source>
        <dbReference type="ARBA" id="ARBA00023316"/>
    </source>
</evidence>
<dbReference type="Gene3D" id="3.40.50.2000">
    <property type="entry name" value="Glycogen Phosphorylase B"/>
    <property type="match status" value="2"/>
</dbReference>
<keyword evidence="7 10" id="KW-0472">Membrane</keyword>
<dbReference type="RefSeq" id="WP_134756208.1">
    <property type="nucleotide sequence ID" value="NZ_MYFO02000017.1"/>
</dbReference>
<evidence type="ECO:0000256" key="1">
    <source>
        <dbReference type="ARBA" id="ARBA00022475"/>
    </source>
</evidence>
<dbReference type="UniPathway" id="UPA00219"/>
<dbReference type="GO" id="GO:0008360">
    <property type="term" value="P:regulation of cell shape"/>
    <property type="evidence" value="ECO:0007669"/>
    <property type="project" value="UniProtKB-KW"/>
</dbReference>
<evidence type="ECO:0000313" key="13">
    <source>
        <dbReference type="EMBL" id="TFE84387.1"/>
    </source>
</evidence>
<dbReference type="InterPro" id="IPR007235">
    <property type="entry name" value="Glyco_trans_28_C"/>
</dbReference>
<feature type="binding site" evidence="10">
    <location>
        <position position="194"/>
    </location>
    <ligand>
        <name>UDP-N-acetyl-alpha-D-glucosamine</name>
        <dbReference type="ChEBI" id="CHEBI:57705"/>
    </ligand>
</feature>
<dbReference type="GO" id="GO:0051301">
    <property type="term" value="P:cell division"/>
    <property type="evidence" value="ECO:0007669"/>
    <property type="project" value="UniProtKB-KW"/>
</dbReference>
<dbReference type="EMBL" id="MYFO01000035">
    <property type="protein sequence ID" value="TFE84387.1"/>
    <property type="molecule type" value="Genomic_DNA"/>
</dbReference>
<keyword evidence="6 10" id="KW-0573">Peptidoglycan synthesis</keyword>
<comment type="subcellular location">
    <subcellularLocation>
        <location evidence="10">Cell membrane</location>
        <topology evidence="10">Peripheral membrane protein</topology>
        <orientation evidence="10">Cytoplasmic side</orientation>
    </subcellularLocation>
</comment>
<dbReference type="NCBIfam" id="NF009102">
    <property type="entry name" value="PRK12446.1"/>
    <property type="match status" value="1"/>
</dbReference>
<comment type="pathway">
    <text evidence="10">Cell wall biogenesis; peptidoglycan biosynthesis.</text>
</comment>
<feature type="binding site" evidence="10">
    <location>
        <begin position="11"/>
        <end position="13"/>
    </location>
    <ligand>
        <name>UDP-N-acetyl-alpha-D-glucosamine</name>
        <dbReference type="ChEBI" id="CHEBI:57705"/>
    </ligand>
</feature>
<evidence type="ECO:0000256" key="5">
    <source>
        <dbReference type="ARBA" id="ARBA00022960"/>
    </source>
</evidence>
<evidence type="ECO:0000256" key="7">
    <source>
        <dbReference type="ARBA" id="ARBA00023136"/>
    </source>
</evidence>
<dbReference type="GO" id="GO:0005975">
    <property type="term" value="P:carbohydrate metabolic process"/>
    <property type="evidence" value="ECO:0007669"/>
    <property type="project" value="InterPro"/>
</dbReference>
<dbReference type="GO" id="GO:0071555">
    <property type="term" value="P:cell wall organization"/>
    <property type="evidence" value="ECO:0007669"/>
    <property type="project" value="UniProtKB-KW"/>
</dbReference>
<dbReference type="NCBIfam" id="TIGR01133">
    <property type="entry name" value="murG"/>
    <property type="match status" value="1"/>
</dbReference>
<dbReference type="AlphaFoldDB" id="A0A4Y8PU41"/>
<comment type="catalytic activity">
    <reaction evidence="10">
        <text>di-trans,octa-cis-undecaprenyl diphospho-N-acetyl-alpha-D-muramoyl-L-alanyl-D-glutamyl-meso-2,6-diaminopimeloyl-D-alanyl-D-alanine + UDP-N-acetyl-alpha-D-glucosamine = di-trans,octa-cis-undecaprenyl diphospho-[N-acetyl-alpha-D-glucosaminyl-(1-&gt;4)]-N-acetyl-alpha-D-muramoyl-L-alanyl-D-glutamyl-meso-2,6-diaminopimeloyl-D-alanyl-D-alanine + UDP + H(+)</text>
        <dbReference type="Rhea" id="RHEA:31227"/>
        <dbReference type="ChEBI" id="CHEBI:15378"/>
        <dbReference type="ChEBI" id="CHEBI:57705"/>
        <dbReference type="ChEBI" id="CHEBI:58223"/>
        <dbReference type="ChEBI" id="CHEBI:61387"/>
        <dbReference type="ChEBI" id="CHEBI:61388"/>
        <dbReference type="EC" id="2.4.1.227"/>
    </reaction>
</comment>
<comment type="caution">
    <text evidence="10">Lacks conserved residue(s) required for the propagation of feature annotation.</text>
</comment>
<dbReference type="CDD" id="cd03785">
    <property type="entry name" value="GT28_MurG"/>
    <property type="match status" value="1"/>
</dbReference>
<dbReference type="HAMAP" id="MF_00033">
    <property type="entry name" value="MurG"/>
    <property type="match status" value="1"/>
</dbReference>
<evidence type="ECO:0000256" key="10">
    <source>
        <dbReference type="HAMAP-Rule" id="MF_00033"/>
    </source>
</evidence>
<accession>A0A4Y8PU41</accession>